<gene>
    <name evidence="1" type="ORF">QR685DRAFT_449148</name>
</gene>
<reference evidence="1 2" key="1">
    <citation type="submission" date="2023-09" db="EMBL/GenBank/DDBJ databases">
        <title>Multi-omics analysis of a traditional fermented food reveals byproduct-associated fungal strains for waste-to-food upcycling.</title>
        <authorList>
            <consortium name="Lawrence Berkeley National Laboratory"/>
            <person name="Rekdal V.M."/>
            <person name="Villalobos-Escobedo J.M."/>
            <person name="Rodriguez-Valeron N."/>
            <person name="Garcia M.O."/>
            <person name="Vasquez D.P."/>
            <person name="Damayanti I."/>
            <person name="Sorensen P.M."/>
            <person name="Baidoo E.E."/>
            <person name="De Carvalho A.C."/>
            <person name="Riley R."/>
            <person name="Lipzen A."/>
            <person name="He G."/>
            <person name="Yan M."/>
            <person name="Haridas S."/>
            <person name="Daum C."/>
            <person name="Yoshinaga Y."/>
            <person name="Ng V."/>
            <person name="Grigoriev I.V."/>
            <person name="Munk R."/>
            <person name="Nuraida L."/>
            <person name="Wijaya C.H."/>
            <person name="Morales P.-C."/>
            <person name="Keasling J.D."/>
        </authorList>
    </citation>
    <scope>NUCLEOTIDE SEQUENCE [LARGE SCALE GENOMIC DNA]</scope>
    <source>
        <strain evidence="1 2">FGSC 2613</strain>
    </source>
</reference>
<dbReference type="EMBL" id="JAVLET010000010">
    <property type="protein sequence ID" value="KAL0467317.1"/>
    <property type="molecule type" value="Genomic_DNA"/>
</dbReference>
<evidence type="ECO:0000313" key="2">
    <source>
        <dbReference type="Proteomes" id="UP001451303"/>
    </source>
</evidence>
<proteinExistence type="predicted"/>
<comment type="caution">
    <text evidence="1">The sequence shown here is derived from an EMBL/GenBank/DDBJ whole genome shotgun (WGS) entry which is preliminary data.</text>
</comment>
<evidence type="ECO:0000313" key="1">
    <source>
        <dbReference type="EMBL" id="KAL0467317.1"/>
    </source>
</evidence>
<name>A0ABR3D3N7_NEUIN</name>
<dbReference type="Proteomes" id="UP001451303">
    <property type="component" value="Unassembled WGS sequence"/>
</dbReference>
<keyword evidence="2" id="KW-1185">Reference proteome</keyword>
<protein>
    <submittedName>
        <fullName evidence="1">Uncharacterized protein</fullName>
    </submittedName>
</protein>
<organism evidence="1 2">
    <name type="scientific">Neurospora intermedia</name>
    <dbReference type="NCBI Taxonomy" id="5142"/>
    <lineage>
        <taxon>Eukaryota</taxon>
        <taxon>Fungi</taxon>
        <taxon>Dikarya</taxon>
        <taxon>Ascomycota</taxon>
        <taxon>Pezizomycotina</taxon>
        <taxon>Sordariomycetes</taxon>
        <taxon>Sordariomycetidae</taxon>
        <taxon>Sordariales</taxon>
        <taxon>Sordariaceae</taxon>
        <taxon>Neurospora</taxon>
    </lineage>
</organism>
<accession>A0ABR3D3N7</accession>
<sequence length="143" mass="15054">MPPSRLTNASPIELVQAVALAVREMVVVVVGCTPSSPGSPGYPAVTFTLVHTATLLPLQRDMTLVYYTAPCLLYGHPLEAMGAMACAGLGSGVLTASTPTDISNDTTVFSRPPSTLEQNTDRRLQSFSLPPSACKTPFLLAFT</sequence>